<evidence type="ECO:0000256" key="1">
    <source>
        <dbReference type="ARBA" id="ARBA00022679"/>
    </source>
</evidence>
<dbReference type="Gene3D" id="3.40.50.2000">
    <property type="entry name" value="Glycogen Phosphorylase B"/>
    <property type="match status" value="1"/>
</dbReference>
<evidence type="ECO:0008006" key="4">
    <source>
        <dbReference type="Google" id="ProtNLM"/>
    </source>
</evidence>
<proteinExistence type="predicted"/>
<dbReference type="Pfam" id="PF13692">
    <property type="entry name" value="Glyco_trans_1_4"/>
    <property type="match status" value="1"/>
</dbReference>
<sequence length="417" mass="47390">MMENKLLVVSSYPEKGSVHGAGTVGIASYTKNTLLNILKAAKSSGSGLKLTVLAEKLGKGSESEYYENGLEVKRIWKRSSLLSYLSIIAACLKSDAGKILVEFEVSMFGGPIYLLLFPMFLRVLSMLGKQVYFIPHQIIVDINELSGHIGITQNSFSSKFFNILIRMFFNLSVKSSYRTIVFEDDFRKLFDIKLQEKITVIPHGVEAIKPALSYQSAREKLGIKKETVLLYFGFIAWYKGVDWIAEKIVNSDVKLIIAGGTNPNHRDKPYYMEYVKKIDELALSSKGRIVVTGFVGEEKISLYYQAADLVVFPYRTFMSSSGPLAMAFTYGKPVILSEAISGYMNTADFQKAMEKARLTSEDMFFPLSDYSWEKKLKNPDLKIMDKLKVFSNLMREKRDFGKIGRRYYEYIFKNEQI</sequence>
<dbReference type="EMBL" id="LCFP01000001">
    <property type="protein sequence ID" value="KKS98724.1"/>
    <property type="molecule type" value="Genomic_DNA"/>
</dbReference>
<gene>
    <name evidence="2" type="ORF">UV73_C0001G0245</name>
</gene>
<dbReference type="SUPFAM" id="SSF53756">
    <property type="entry name" value="UDP-Glycosyltransferase/glycogen phosphorylase"/>
    <property type="match status" value="1"/>
</dbReference>
<dbReference type="GO" id="GO:0009103">
    <property type="term" value="P:lipopolysaccharide biosynthetic process"/>
    <property type="evidence" value="ECO:0007669"/>
    <property type="project" value="TreeGrafter"/>
</dbReference>
<evidence type="ECO:0000313" key="2">
    <source>
        <dbReference type="EMBL" id="KKS98724.1"/>
    </source>
</evidence>
<protein>
    <recommendedName>
        <fullName evidence="4">Glycosyl transferase family 1 domain-containing protein</fullName>
    </recommendedName>
</protein>
<keyword evidence="1" id="KW-0808">Transferase</keyword>
<evidence type="ECO:0000313" key="3">
    <source>
        <dbReference type="Proteomes" id="UP000034894"/>
    </source>
</evidence>
<dbReference type="PANTHER" id="PTHR46401">
    <property type="entry name" value="GLYCOSYLTRANSFERASE WBBK-RELATED"/>
    <property type="match status" value="1"/>
</dbReference>
<organism evidence="2 3">
    <name type="scientific">Candidatus Gottesmanbacteria bacterium GW2011_GWA2_43_14</name>
    <dbReference type="NCBI Taxonomy" id="1618443"/>
    <lineage>
        <taxon>Bacteria</taxon>
        <taxon>Candidatus Gottesmaniibacteriota</taxon>
    </lineage>
</organism>
<dbReference type="STRING" id="1618443.UV73_C0001G0245"/>
<reference evidence="2 3" key="1">
    <citation type="journal article" date="2015" name="Nature">
        <title>rRNA introns, odd ribosomes, and small enigmatic genomes across a large radiation of phyla.</title>
        <authorList>
            <person name="Brown C.T."/>
            <person name="Hug L.A."/>
            <person name="Thomas B.C."/>
            <person name="Sharon I."/>
            <person name="Castelle C.J."/>
            <person name="Singh A."/>
            <person name="Wilkins M.J."/>
            <person name="Williams K.H."/>
            <person name="Banfield J.F."/>
        </authorList>
    </citation>
    <scope>NUCLEOTIDE SEQUENCE [LARGE SCALE GENOMIC DNA]</scope>
</reference>
<dbReference type="AlphaFoldDB" id="A0A0G1DM68"/>
<name>A0A0G1DM68_9BACT</name>
<dbReference type="Proteomes" id="UP000034894">
    <property type="component" value="Unassembled WGS sequence"/>
</dbReference>
<comment type="caution">
    <text evidence="2">The sequence shown here is derived from an EMBL/GenBank/DDBJ whole genome shotgun (WGS) entry which is preliminary data.</text>
</comment>
<accession>A0A0G1DM68</accession>
<dbReference type="PANTHER" id="PTHR46401:SF2">
    <property type="entry name" value="GLYCOSYLTRANSFERASE WBBK-RELATED"/>
    <property type="match status" value="1"/>
</dbReference>
<dbReference type="GO" id="GO:0016757">
    <property type="term" value="F:glycosyltransferase activity"/>
    <property type="evidence" value="ECO:0007669"/>
    <property type="project" value="TreeGrafter"/>
</dbReference>